<dbReference type="Pfam" id="PF01878">
    <property type="entry name" value="EVE"/>
    <property type="match status" value="1"/>
</dbReference>
<dbReference type="CDD" id="cd21132">
    <property type="entry name" value="EVE-like"/>
    <property type="match status" value="1"/>
</dbReference>
<evidence type="ECO:0000259" key="2">
    <source>
        <dbReference type="Pfam" id="PF01878"/>
    </source>
</evidence>
<dbReference type="Proteomes" id="UP000730161">
    <property type="component" value="Unassembled WGS sequence"/>
</dbReference>
<feature type="domain" description="EVE" evidence="2">
    <location>
        <begin position="2"/>
        <end position="143"/>
    </location>
</feature>
<proteinExistence type="inferred from homology"/>
<name>A0A8J7W6K3_9EURY</name>
<dbReference type="PANTHER" id="PTHR39661:SF1">
    <property type="entry name" value="UPF0310 PROTEIN MJECL36"/>
    <property type="match status" value="1"/>
</dbReference>
<dbReference type="Gene3D" id="3.10.590.10">
    <property type="entry name" value="ph1033 like domains"/>
    <property type="match status" value="1"/>
</dbReference>
<dbReference type="RefSeq" id="WP_211530111.1">
    <property type="nucleotide sequence ID" value="NZ_JWHL01000003.1"/>
</dbReference>
<gene>
    <name evidence="3" type="ORF">RJ53_02770</name>
</gene>
<evidence type="ECO:0000313" key="4">
    <source>
        <dbReference type="Proteomes" id="UP000730161"/>
    </source>
</evidence>
<dbReference type="HAMAP" id="MF_00771">
    <property type="entry name" value="UPF0310"/>
    <property type="match status" value="1"/>
</dbReference>
<evidence type="ECO:0000256" key="1">
    <source>
        <dbReference type="HAMAP-Rule" id="MF_00771"/>
    </source>
</evidence>
<dbReference type="InterPro" id="IPR002740">
    <property type="entry name" value="EVE_domain"/>
</dbReference>
<organism evidence="3 4">
    <name type="scientific">Methanocalculus chunghsingensis</name>
    <dbReference type="NCBI Taxonomy" id="156457"/>
    <lineage>
        <taxon>Archaea</taxon>
        <taxon>Methanobacteriati</taxon>
        <taxon>Methanobacteriota</taxon>
        <taxon>Stenosarchaea group</taxon>
        <taxon>Methanomicrobia</taxon>
        <taxon>Methanomicrobiales</taxon>
        <taxon>Methanocalculaceae</taxon>
        <taxon>Methanocalculus</taxon>
    </lineage>
</organism>
<dbReference type="PANTHER" id="PTHR39661">
    <property type="entry name" value="UPF0310 PROTEIN MJECL36"/>
    <property type="match status" value="1"/>
</dbReference>
<sequence>MTYWFASSNRDNWEIIRQKNIWGIPKRNKSIIDRVTPGDAILIYVAQQKDGDEILPSAVAGAFEVVSDGYEDSAPLFITPERMGDEVFPYRMKLKPIKVFKEPVAFKPLIPALSFIKNKTMWTGHIRVAMREIPEEDYRLILSKG</sequence>
<protein>
    <recommendedName>
        <fullName evidence="1">UPF0310 protein RJ53_02770</fullName>
    </recommendedName>
</protein>
<dbReference type="NCBIfam" id="NF002008">
    <property type="entry name" value="PRK00809.1"/>
    <property type="match status" value="1"/>
</dbReference>
<keyword evidence="4" id="KW-1185">Reference proteome</keyword>
<reference evidence="3" key="1">
    <citation type="submission" date="2014-12" db="EMBL/GenBank/DDBJ databases">
        <authorList>
            <person name="Huang H.-H."/>
            <person name="Chen S.-C."/>
            <person name="Lai M.-C."/>
        </authorList>
    </citation>
    <scope>NUCLEOTIDE SEQUENCE</scope>
    <source>
        <strain evidence="3">K1F9705b</strain>
    </source>
</reference>
<dbReference type="OrthoDB" id="35872at2157"/>
<comment type="caution">
    <text evidence="3">The sequence shown here is derived from an EMBL/GenBank/DDBJ whole genome shotgun (WGS) entry which is preliminary data.</text>
</comment>
<dbReference type="SUPFAM" id="SSF88697">
    <property type="entry name" value="PUA domain-like"/>
    <property type="match status" value="1"/>
</dbReference>
<dbReference type="InterPro" id="IPR015947">
    <property type="entry name" value="PUA-like_sf"/>
</dbReference>
<dbReference type="InterPro" id="IPR022996">
    <property type="entry name" value="UPF0310"/>
</dbReference>
<dbReference type="EMBL" id="JWHL01000003">
    <property type="protein sequence ID" value="MBR1368483.1"/>
    <property type="molecule type" value="Genomic_DNA"/>
</dbReference>
<comment type="similarity">
    <text evidence="1">Belongs to the UPF0310 family.</text>
</comment>
<dbReference type="AlphaFoldDB" id="A0A8J7W6K3"/>
<accession>A0A8J7W6K3</accession>
<evidence type="ECO:0000313" key="3">
    <source>
        <dbReference type="EMBL" id="MBR1368483.1"/>
    </source>
</evidence>